<keyword evidence="1" id="KW-1133">Transmembrane helix</keyword>
<feature type="transmembrane region" description="Helical" evidence="1">
    <location>
        <begin position="398"/>
        <end position="422"/>
    </location>
</feature>
<feature type="transmembrane region" description="Helical" evidence="1">
    <location>
        <begin position="141"/>
        <end position="164"/>
    </location>
</feature>
<dbReference type="Gene3D" id="1.10.390.10">
    <property type="entry name" value="Neutral Protease Domain 2"/>
    <property type="match status" value="1"/>
</dbReference>
<feature type="transmembrane region" description="Helical" evidence="1">
    <location>
        <begin position="12"/>
        <end position="33"/>
    </location>
</feature>
<name>A0A327QUZ9_9BACT</name>
<gene>
    <name evidence="2" type="ORF">LX64_01159</name>
</gene>
<feature type="transmembrane region" description="Helical" evidence="1">
    <location>
        <begin position="171"/>
        <end position="189"/>
    </location>
</feature>
<accession>A0A327QUZ9</accession>
<feature type="transmembrane region" description="Helical" evidence="1">
    <location>
        <begin position="53"/>
        <end position="75"/>
    </location>
</feature>
<evidence type="ECO:0000313" key="2">
    <source>
        <dbReference type="EMBL" id="RAJ08506.1"/>
    </source>
</evidence>
<feature type="transmembrane region" description="Helical" evidence="1">
    <location>
        <begin position="470"/>
        <end position="493"/>
    </location>
</feature>
<sequence>MMRALLTFESRFLVRQYATWISLIVFFGFGILAMQGAPSSEELHKNAAYNIAFNMNLVSLFILLPLPLFTNAIVLRDRQYQMESFIFTTNLQKHTYVFSKYLSILFLMSLLCLVAVLGMMYGTTMISPLVKGPFNLAYFLLPYAMLALPNILLCVSIVFATAIFSRSAMAVYFAAIGMYFLYFLGSMLGNSPVLANSAPAINPSIWPGLLDPFGFMAFFQDKFALTVEEKNTQLLGFSGVSAINRLCWIGISIFITWITYKQYKFALQLTTSKRKATPAQTVAAEPYGTVPSTLHGHVAKRWSNLLMLNTRQILLHPISWLMALCWVVMLCISLRDEFFITRYNINFRPTSGMIAVQMLDVWGVVCVLLFLTNELIWRERQVRIAGIMDALPISNLTWASAKLGALVMAVFSYVTLNILVGVSFQLLGGDEPVRWQVYAQLYWVNGWPILLWAVLVFSVQVIFKNRFVGLGVAILMVGVLNFHARLGFSHYLFRYAASPELNFSDFNGWGYYAPSHLLNMLYGTAWAALFFLLAVKHWPRGFHAAKQATTPVFRIAMVGSILAVVATGWGIYYQTNIQQVYQTKAAKIERAAVYEKQFVHYASIPQPVIKDVKLQVDLFPSQHHYTVYGQYMLKNDSASAIQQVLLSFQEPVRQVTLQANGTIKQNSDGIQAYELTFAQPLQPGDSISLTFSFDVLRNGFSKFNVEHAIVSNGTYVELEKWIPQVGYNASIAIEDPATRAKYQLPPVTRDQPTAGKQYHYTWTTYDVTFSTEAGQTVVSAGELQRTWSMHNRQYFHYASRNPMPFMFAFSSAEYETQHFQHNGIAVSFYYHPGHTYNLAAMQAAAKDALDYCSTHFGAYQYRSLQIAEIPAYGGAATAYPAAVFCAEGPIYMTAYRDATKINQSYAVLAHEISHEWWAGQLDPAPVLGRKVLTETLAMYTELSLLKKKYSAPAFREYMLNIQANYFQGKYYADIAEVPLWLAHDAPYIYYQRGAYTMNRLAMEQGEEAINIALRSLLQQHRYPNPQATVLDLMQALPGTQSAALFQSTQTADFEIKQVQVKGISKNAFQVDISLQQGYILPSPVSIAFYDANNRLIAKEWTRFSTPNSTATYIVKRKPAKVIMDEELRVLNKQGAVEQEILQ</sequence>
<evidence type="ECO:0000313" key="3">
    <source>
        <dbReference type="Proteomes" id="UP000249547"/>
    </source>
</evidence>
<dbReference type="Proteomes" id="UP000249547">
    <property type="component" value="Unassembled WGS sequence"/>
</dbReference>
<feature type="transmembrane region" description="Helical" evidence="1">
    <location>
        <begin position="313"/>
        <end position="335"/>
    </location>
</feature>
<evidence type="ECO:0000256" key="1">
    <source>
        <dbReference type="SAM" id="Phobius"/>
    </source>
</evidence>
<feature type="transmembrane region" description="Helical" evidence="1">
    <location>
        <begin position="555"/>
        <end position="573"/>
    </location>
</feature>
<feature type="transmembrane region" description="Helical" evidence="1">
    <location>
        <begin position="513"/>
        <end position="535"/>
    </location>
</feature>
<dbReference type="EMBL" id="QLLL01000002">
    <property type="protein sequence ID" value="RAJ08506.1"/>
    <property type="molecule type" value="Genomic_DNA"/>
</dbReference>
<organism evidence="2 3">
    <name type="scientific">Chitinophaga skermanii</name>
    <dbReference type="NCBI Taxonomy" id="331697"/>
    <lineage>
        <taxon>Bacteria</taxon>
        <taxon>Pseudomonadati</taxon>
        <taxon>Bacteroidota</taxon>
        <taxon>Chitinophagia</taxon>
        <taxon>Chitinophagales</taxon>
        <taxon>Chitinophagaceae</taxon>
        <taxon>Chitinophaga</taxon>
    </lineage>
</organism>
<keyword evidence="1" id="KW-0812">Transmembrane</keyword>
<feature type="transmembrane region" description="Helical" evidence="1">
    <location>
        <begin position="242"/>
        <end position="260"/>
    </location>
</feature>
<dbReference type="OrthoDB" id="100605at2"/>
<protein>
    <submittedName>
        <fullName evidence="2">Peptidase M1-like protein</fullName>
    </submittedName>
</protein>
<comment type="caution">
    <text evidence="2">The sequence shown here is derived from an EMBL/GenBank/DDBJ whole genome shotgun (WGS) entry which is preliminary data.</text>
</comment>
<dbReference type="RefSeq" id="WP_111596652.1">
    <property type="nucleotide sequence ID" value="NZ_QLLL01000002.1"/>
</dbReference>
<keyword evidence="1" id="KW-0472">Membrane</keyword>
<proteinExistence type="predicted"/>
<keyword evidence="3" id="KW-1185">Reference proteome</keyword>
<feature type="transmembrane region" description="Helical" evidence="1">
    <location>
        <begin position="442"/>
        <end position="463"/>
    </location>
</feature>
<dbReference type="SUPFAM" id="SSF55486">
    <property type="entry name" value="Metalloproteases ('zincins'), catalytic domain"/>
    <property type="match status" value="1"/>
</dbReference>
<dbReference type="InterPro" id="IPR027268">
    <property type="entry name" value="Peptidase_M4/M1_CTD_sf"/>
</dbReference>
<feature type="transmembrane region" description="Helical" evidence="1">
    <location>
        <begin position="355"/>
        <end position="377"/>
    </location>
</feature>
<reference evidence="2 3" key="1">
    <citation type="submission" date="2018-06" db="EMBL/GenBank/DDBJ databases">
        <title>Genomic Encyclopedia of Archaeal and Bacterial Type Strains, Phase II (KMG-II): from individual species to whole genera.</title>
        <authorList>
            <person name="Goeker M."/>
        </authorList>
    </citation>
    <scope>NUCLEOTIDE SEQUENCE [LARGE SCALE GENOMIC DNA]</scope>
    <source>
        <strain evidence="2 3">DSM 23857</strain>
    </source>
</reference>
<feature type="transmembrane region" description="Helical" evidence="1">
    <location>
        <begin position="101"/>
        <end position="121"/>
    </location>
</feature>
<dbReference type="AlphaFoldDB" id="A0A327QUZ9"/>